<dbReference type="Proteomes" id="UP000253153">
    <property type="component" value="Unassembled WGS sequence"/>
</dbReference>
<feature type="compositionally biased region" description="Basic and acidic residues" evidence="1">
    <location>
        <begin position="405"/>
        <end position="421"/>
    </location>
</feature>
<keyword evidence="4" id="KW-1185">Reference proteome</keyword>
<dbReference type="OrthoDB" id="2562973at2759"/>
<dbReference type="AlphaFoldDB" id="A0A366SBY9"/>
<accession>A0A366SBY9</accession>
<feature type="domain" description="MACPF-like" evidence="2">
    <location>
        <begin position="292"/>
        <end position="468"/>
    </location>
</feature>
<protein>
    <recommendedName>
        <fullName evidence="2">MACPF-like domain-containing protein</fullName>
    </recommendedName>
</protein>
<reference evidence="3 4" key="1">
    <citation type="submission" date="2018-06" db="EMBL/GenBank/DDBJ databases">
        <title>Fusarium incarnatum-equiseti species complex species 28.</title>
        <authorList>
            <person name="Gardiner D.M."/>
        </authorList>
    </citation>
    <scope>NUCLEOTIDE SEQUENCE [LARGE SCALE GENOMIC DNA]</scope>
    <source>
        <strain evidence="3 4">FIESC_28</strain>
    </source>
</reference>
<dbReference type="RefSeq" id="XP_031021063.1">
    <property type="nucleotide sequence ID" value="XM_031154917.1"/>
</dbReference>
<gene>
    <name evidence="3" type="ORF">FIESC28_00766</name>
</gene>
<feature type="region of interest" description="Disordered" evidence="1">
    <location>
        <begin position="404"/>
        <end position="423"/>
    </location>
</feature>
<evidence type="ECO:0000259" key="2">
    <source>
        <dbReference type="Pfam" id="PF22693"/>
    </source>
</evidence>
<evidence type="ECO:0000313" key="3">
    <source>
        <dbReference type="EMBL" id="RBR26472.1"/>
    </source>
</evidence>
<dbReference type="Pfam" id="PF22693">
    <property type="entry name" value="MACPF_1"/>
    <property type="match status" value="1"/>
</dbReference>
<proteinExistence type="predicted"/>
<evidence type="ECO:0000313" key="4">
    <source>
        <dbReference type="Proteomes" id="UP000253153"/>
    </source>
</evidence>
<evidence type="ECO:0000256" key="1">
    <source>
        <dbReference type="SAM" id="MobiDB-lite"/>
    </source>
</evidence>
<name>A0A366SBY9_9HYPO</name>
<feature type="region of interest" description="Disordered" evidence="1">
    <location>
        <begin position="281"/>
        <end position="300"/>
    </location>
</feature>
<comment type="caution">
    <text evidence="3">The sequence shown here is derived from an EMBL/GenBank/DDBJ whole genome shotgun (WGS) entry which is preliminary data.</text>
</comment>
<organism evidence="3 4">
    <name type="scientific">Fusarium coffeatum</name>
    <dbReference type="NCBI Taxonomy" id="231269"/>
    <lineage>
        <taxon>Eukaryota</taxon>
        <taxon>Fungi</taxon>
        <taxon>Dikarya</taxon>
        <taxon>Ascomycota</taxon>
        <taxon>Pezizomycotina</taxon>
        <taxon>Sordariomycetes</taxon>
        <taxon>Hypocreomycetidae</taxon>
        <taxon>Hypocreales</taxon>
        <taxon>Nectriaceae</taxon>
        <taxon>Fusarium</taxon>
        <taxon>Fusarium incarnatum-equiseti species complex</taxon>
    </lineage>
</organism>
<sequence>MTATQVLRVSRFDPASSTSKQKQIIQLGKSIEHEKLSDIRELLQKNSVFDSKDFKSPFCEKNGSDVSDDMRFGLYLALLGVKSVREPRLDVYFKAKKIFSPLDKATQDSITEQLDLAFQEDPELIKKNPELLTSSFNPSDWTAVKGELSHAADLTEREWSVITRTNCLLSGHRIVTTPKVDGETEKQVLQGIERSPYNAFELKPRAFESYEVSSMGQEDTTRGDDEKYHFRIPRFRVDDDSSVTVVETKTNFEKSMAKSSFSETSFQVEASASFLGVSGGAQAGASTGSTDNSSSLEAKEERSLVVNYNTKFPRVTLYWDYKSLAVSQECLDDIKTVVDPRTAAEFHQKYGHVFSRRVQLGGRLSSSERVVSTQGSKVEEQAEKLKASASASINSSFFQASVSASHEKQSKEGSSSSKRDFSSSMAWEATGGDTLLCNNPAEWCATVSLHNNWRIVNQDEVVPLYKFLAKFPEVGDSIIDRFENSVKDIPPSTSPKYSFQVFQLVIGDILPIAVENDDTKIFDTIKETTGYWAEDKNTAAASVKLSTSAKPSDISTRFVVSKDMVSGKNGNIRYGEAFRANSLGHPKNWTLSSHITQPKSTRKTDLVWAHLVGEHGAICLYKEDDPANRDYVRNNDMVHVCLINNNGINPQGPQLIDNTNLSEYLRAKQIWHPSQTVPPNFDSEGFLLSFQLKFLEPYEGEFAPGPRS</sequence>
<dbReference type="GeneID" id="41990213"/>
<dbReference type="InterPro" id="IPR054586">
    <property type="entry name" value="MACPF_1_fungal"/>
</dbReference>
<dbReference type="EMBL" id="QKXC01000020">
    <property type="protein sequence ID" value="RBR26472.1"/>
    <property type="molecule type" value="Genomic_DNA"/>
</dbReference>